<dbReference type="SUPFAM" id="SSF88659">
    <property type="entry name" value="Sigma3 and sigma4 domains of RNA polymerase sigma factors"/>
    <property type="match status" value="1"/>
</dbReference>
<gene>
    <name evidence="6" type="ORF">SAMN05216225_102151</name>
</gene>
<dbReference type="Pfam" id="PF08281">
    <property type="entry name" value="Sigma70_r4_2"/>
    <property type="match status" value="1"/>
</dbReference>
<proteinExistence type="predicted"/>
<organism evidence="6 7">
    <name type="scientific">Ornithinibacillus halophilus</name>
    <dbReference type="NCBI Taxonomy" id="930117"/>
    <lineage>
        <taxon>Bacteria</taxon>
        <taxon>Bacillati</taxon>
        <taxon>Bacillota</taxon>
        <taxon>Bacilli</taxon>
        <taxon>Bacillales</taxon>
        <taxon>Bacillaceae</taxon>
        <taxon>Ornithinibacillus</taxon>
    </lineage>
</organism>
<evidence type="ECO:0000256" key="3">
    <source>
        <dbReference type="ARBA" id="ARBA00023125"/>
    </source>
</evidence>
<keyword evidence="3" id="KW-0238">DNA-binding</keyword>
<name>A0A1M5I601_9BACI</name>
<dbReference type="OrthoDB" id="2450987at2"/>
<evidence type="ECO:0000256" key="4">
    <source>
        <dbReference type="ARBA" id="ARBA00023163"/>
    </source>
</evidence>
<keyword evidence="4" id="KW-0804">Transcription</keyword>
<dbReference type="InterPro" id="IPR014284">
    <property type="entry name" value="RNA_pol_sigma-70_dom"/>
</dbReference>
<evidence type="ECO:0000256" key="1">
    <source>
        <dbReference type="ARBA" id="ARBA00023015"/>
    </source>
</evidence>
<evidence type="ECO:0000313" key="7">
    <source>
        <dbReference type="Proteomes" id="UP000183988"/>
    </source>
</evidence>
<evidence type="ECO:0000256" key="2">
    <source>
        <dbReference type="ARBA" id="ARBA00023082"/>
    </source>
</evidence>
<dbReference type="NCBIfam" id="TIGR02937">
    <property type="entry name" value="sigma70-ECF"/>
    <property type="match status" value="1"/>
</dbReference>
<dbReference type="InterPro" id="IPR013324">
    <property type="entry name" value="RNA_pol_sigma_r3/r4-like"/>
</dbReference>
<keyword evidence="2" id="KW-0731">Sigma factor</keyword>
<dbReference type="Gene3D" id="1.20.140.160">
    <property type="match status" value="1"/>
</dbReference>
<dbReference type="GO" id="GO:0006352">
    <property type="term" value="P:DNA-templated transcription initiation"/>
    <property type="evidence" value="ECO:0007669"/>
    <property type="project" value="InterPro"/>
</dbReference>
<keyword evidence="1" id="KW-0805">Transcription regulation</keyword>
<feature type="domain" description="RNA polymerase sigma factor 70 region 4 type 2" evidence="5">
    <location>
        <begin position="138"/>
        <end position="178"/>
    </location>
</feature>
<dbReference type="STRING" id="930117.SAMN05216225_102151"/>
<evidence type="ECO:0000259" key="5">
    <source>
        <dbReference type="Pfam" id="PF08281"/>
    </source>
</evidence>
<dbReference type="AlphaFoldDB" id="A0A1M5I601"/>
<keyword evidence="7" id="KW-1185">Reference proteome</keyword>
<dbReference type="GO" id="GO:0003677">
    <property type="term" value="F:DNA binding"/>
    <property type="evidence" value="ECO:0007669"/>
    <property type="project" value="UniProtKB-KW"/>
</dbReference>
<evidence type="ECO:0000313" key="6">
    <source>
        <dbReference type="EMBL" id="SHG23213.1"/>
    </source>
</evidence>
<dbReference type="GO" id="GO:0016987">
    <property type="term" value="F:sigma factor activity"/>
    <property type="evidence" value="ECO:0007669"/>
    <property type="project" value="UniProtKB-KW"/>
</dbReference>
<dbReference type="EMBL" id="FQVW01000021">
    <property type="protein sequence ID" value="SHG23213.1"/>
    <property type="molecule type" value="Genomic_DNA"/>
</dbReference>
<sequence length="204" mass="24376">MGDVFRTPHSIKNALDYYSSFYDEPIIKTFLNDEDNYRVFMDFYTSPSEDNAKKLNDTFKRFFYKSKVFKYLTSLIYFYSIDFDKRQRKRRSRNHLILDQPIQAETERSLIDNMASYTVNYEEQIAFYHLPTLVHDKKLSKALEKLTKKQQIVLKLFIFNGLTNKEIADYFKESPQNISNIKKVLIKRLRESLQNTNCKGDFSC</sequence>
<accession>A0A1M5I601</accession>
<protein>
    <submittedName>
        <fullName evidence="6">RNA polymerase sigma factor, sigma-70 family</fullName>
    </submittedName>
</protein>
<dbReference type="PANTHER" id="PTHR30385">
    <property type="entry name" value="SIGMA FACTOR F FLAGELLAR"/>
    <property type="match status" value="1"/>
</dbReference>
<dbReference type="InterPro" id="IPR013249">
    <property type="entry name" value="RNA_pol_sigma70_r4_t2"/>
</dbReference>
<dbReference type="RefSeq" id="WP_084063294.1">
    <property type="nucleotide sequence ID" value="NZ_FQVW01000021.1"/>
</dbReference>
<dbReference type="Proteomes" id="UP000183988">
    <property type="component" value="Unassembled WGS sequence"/>
</dbReference>
<reference evidence="6 7" key="1">
    <citation type="submission" date="2016-11" db="EMBL/GenBank/DDBJ databases">
        <authorList>
            <person name="Jaros S."/>
            <person name="Januszkiewicz K."/>
            <person name="Wedrychowicz H."/>
        </authorList>
    </citation>
    <scope>NUCLEOTIDE SEQUENCE [LARGE SCALE GENOMIC DNA]</scope>
    <source>
        <strain evidence="6 7">IBRC-M 10683</strain>
    </source>
</reference>